<proteinExistence type="predicted"/>
<accession>A0A067DQN6</accession>
<evidence type="ECO:0000313" key="1">
    <source>
        <dbReference type="EMBL" id="KDO41337.1"/>
    </source>
</evidence>
<protein>
    <recommendedName>
        <fullName evidence="3">Transmembrane protein</fullName>
    </recommendedName>
</protein>
<name>A0A067DQN6_CITSI</name>
<evidence type="ECO:0000313" key="2">
    <source>
        <dbReference type="Proteomes" id="UP000027120"/>
    </source>
</evidence>
<dbReference type="STRING" id="2711.A0A067DQN6"/>
<sequence length="618" mass="67107">MAPGLVSSLQNLWPFSFFKYDDLRASKELVNRLSIPEHTKEFVFAIREPKSQSVIYILCAQNLSERSAIDTECLIREVRPDAVVAQVGVLSEVQCEESELGDNGNDPLPTSSFGVLKRCFVDKVNKETYENVAGNLVLREIFGIGFHGHLFAAKRVAKEVGSSFMVVESRIVRNSIPDNPSGEVDVMNKVQGLVSSLVPQKVGFVVSSRSRSFRITNDIESQMVKLLSSNLDFLGSRFSGSKEVQPRSSYHVPSFAQSVYPLLVDLHDVFIDLPSITRALAFAQKMFYDVNRGEAVDTEVISEVCTFRIAVEGLRIALNNASRLPINKLRDSNLSNIDFSELALEDKSSALLAQALQNQAKKFKTVVAVVDASCLAGLRKHWNTPLPHEVEDLVGQLVTSCGDDDENSNLNRKWLLSSKPVVAVGAGASAVVGASSLSKVLPASTFMKVVSFKAPASLKLIMTQTQKAVAIALGKTKVVAPGLVTSGSNTSPILKAAASAEKIRTVTHSVIASMEKTSFSAMRTAFYEIMRKRRVKPIGVLPWATFGCSVATCSGLLMYGDGIECVAESLPAAPSIASLGRGIQSLHLASQAVTQTNGTRIQKSIETLMHNLKRVKVQ</sequence>
<dbReference type="eggNOG" id="ENOG502QQHQ">
    <property type="taxonomic scope" value="Eukaryota"/>
</dbReference>
<dbReference type="PaxDb" id="2711-XP_006478848.1"/>
<organism evidence="1 2">
    <name type="scientific">Citrus sinensis</name>
    <name type="common">Sweet orange</name>
    <name type="synonym">Citrus aurantium var. sinensis</name>
    <dbReference type="NCBI Taxonomy" id="2711"/>
    <lineage>
        <taxon>Eukaryota</taxon>
        <taxon>Viridiplantae</taxon>
        <taxon>Streptophyta</taxon>
        <taxon>Embryophyta</taxon>
        <taxon>Tracheophyta</taxon>
        <taxon>Spermatophyta</taxon>
        <taxon>Magnoliopsida</taxon>
        <taxon>eudicotyledons</taxon>
        <taxon>Gunneridae</taxon>
        <taxon>Pentapetalae</taxon>
        <taxon>rosids</taxon>
        <taxon>malvids</taxon>
        <taxon>Sapindales</taxon>
        <taxon>Rutaceae</taxon>
        <taxon>Aurantioideae</taxon>
        <taxon>Citrus</taxon>
    </lineage>
</organism>
<dbReference type="KEGG" id="cit:102618335"/>
<gene>
    <name evidence="1" type="ORF">CISIN_1g007095mg</name>
</gene>
<evidence type="ECO:0008006" key="3">
    <source>
        <dbReference type="Google" id="ProtNLM"/>
    </source>
</evidence>
<dbReference type="PANTHER" id="PTHR36020">
    <property type="entry name" value="TRANSMEMBRANE PROTEIN"/>
    <property type="match status" value="1"/>
</dbReference>
<dbReference type="PANTHER" id="PTHR36020:SF1">
    <property type="entry name" value="TRANSMEMBRANE PROTEIN"/>
    <property type="match status" value="1"/>
</dbReference>
<dbReference type="EMBL" id="KK785660">
    <property type="protein sequence ID" value="KDO41337.1"/>
    <property type="molecule type" value="Genomic_DNA"/>
</dbReference>
<dbReference type="AlphaFoldDB" id="A0A067DQN6"/>
<dbReference type="Proteomes" id="UP000027120">
    <property type="component" value="Unassembled WGS sequence"/>
</dbReference>
<reference evidence="1 2" key="1">
    <citation type="submission" date="2014-04" db="EMBL/GenBank/DDBJ databases">
        <authorList>
            <consortium name="International Citrus Genome Consortium"/>
            <person name="Gmitter F."/>
            <person name="Chen C."/>
            <person name="Farmerie W."/>
            <person name="Harkins T."/>
            <person name="Desany B."/>
            <person name="Mohiuddin M."/>
            <person name="Kodira C."/>
            <person name="Borodovsky M."/>
            <person name="Lomsadze A."/>
            <person name="Burns P."/>
            <person name="Jenkins J."/>
            <person name="Prochnik S."/>
            <person name="Shu S."/>
            <person name="Chapman J."/>
            <person name="Pitluck S."/>
            <person name="Schmutz J."/>
            <person name="Rokhsar D."/>
        </authorList>
    </citation>
    <scope>NUCLEOTIDE SEQUENCE</scope>
</reference>
<keyword evidence="2" id="KW-1185">Reference proteome</keyword>